<gene>
    <name evidence="1" type="ORF">BDA96_10G194100</name>
</gene>
<dbReference type="PANTHER" id="PTHR33075">
    <property type="entry name" value="OS02G0499800 PROTEIN"/>
    <property type="match status" value="1"/>
</dbReference>
<name>A0A921U0S7_SORBI</name>
<dbReference type="Proteomes" id="UP000807115">
    <property type="component" value="Chromosome 10"/>
</dbReference>
<dbReference type="EMBL" id="CM027689">
    <property type="protein sequence ID" value="KAG0514467.1"/>
    <property type="molecule type" value="Genomic_DNA"/>
</dbReference>
<accession>A0A921U0S7</accession>
<dbReference type="AlphaFoldDB" id="A0A921U0S7"/>
<sequence length="208" mass="22963">MDEFTDIDSHNDIHPAAALPIPPVEIVPFPDFNNLLPLMPEEFPPKELLGGLGDQVPHFERAKSFLQSNAWDSFTVDSSGNATSCPSVNIPTCKNFEVISSVILEPFEEDLDVEGLPFPSMTLKKRKAKGNGKAPISDDDVRRSERLKKVHKGFKAATCKDKNCLGCSSTRPSISPKIIRCLGATFCDLDPKDLTEEKLNVQPKRKSL</sequence>
<comment type="caution">
    <text evidence="1">The sequence shown here is derived from an EMBL/GenBank/DDBJ whole genome shotgun (WGS) entry which is preliminary data.</text>
</comment>
<evidence type="ECO:0000313" key="1">
    <source>
        <dbReference type="EMBL" id="KAG0514467.1"/>
    </source>
</evidence>
<protein>
    <submittedName>
        <fullName evidence="1">Uncharacterized protein</fullName>
    </submittedName>
</protein>
<organism evidence="1 2">
    <name type="scientific">Sorghum bicolor</name>
    <name type="common">Sorghum</name>
    <name type="synonym">Sorghum vulgare</name>
    <dbReference type="NCBI Taxonomy" id="4558"/>
    <lineage>
        <taxon>Eukaryota</taxon>
        <taxon>Viridiplantae</taxon>
        <taxon>Streptophyta</taxon>
        <taxon>Embryophyta</taxon>
        <taxon>Tracheophyta</taxon>
        <taxon>Spermatophyta</taxon>
        <taxon>Magnoliopsida</taxon>
        <taxon>Liliopsida</taxon>
        <taxon>Poales</taxon>
        <taxon>Poaceae</taxon>
        <taxon>PACMAD clade</taxon>
        <taxon>Panicoideae</taxon>
        <taxon>Andropogonodae</taxon>
        <taxon>Andropogoneae</taxon>
        <taxon>Sorghinae</taxon>
        <taxon>Sorghum</taxon>
    </lineage>
</organism>
<evidence type="ECO:0000313" key="2">
    <source>
        <dbReference type="Proteomes" id="UP000807115"/>
    </source>
</evidence>
<proteinExistence type="predicted"/>
<reference evidence="1" key="1">
    <citation type="journal article" date="2019" name="BMC Genomics">
        <title>A new reference genome for Sorghum bicolor reveals high levels of sequence similarity between sweet and grain genotypes: implications for the genetics of sugar metabolism.</title>
        <authorList>
            <person name="Cooper E.A."/>
            <person name="Brenton Z.W."/>
            <person name="Flinn B.S."/>
            <person name="Jenkins J."/>
            <person name="Shu S."/>
            <person name="Flowers D."/>
            <person name="Luo F."/>
            <person name="Wang Y."/>
            <person name="Xia P."/>
            <person name="Barry K."/>
            <person name="Daum C."/>
            <person name="Lipzen A."/>
            <person name="Yoshinaga Y."/>
            <person name="Schmutz J."/>
            <person name="Saski C."/>
            <person name="Vermerris W."/>
            <person name="Kresovich S."/>
        </authorList>
    </citation>
    <scope>NUCLEOTIDE SEQUENCE</scope>
</reference>
<dbReference type="PANTHER" id="PTHR33075:SF9">
    <property type="entry name" value="DUF4283 DOMAIN-CONTAINING PROTEIN"/>
    <property type="match status" value="1"/>
</dbReference>
<reference evidence="1" key="2">
    <citation type="submission" date="2020-10" db="EMBL/GenBank/DDBJ databases">
        <authorList>
            <person name="Cooper E.A."/>
            <person name="Brenton Z.W."/>
            <person name="Flinn B.S."/>
            <person name="Jenkins J."/>
            <person name="Shu S."/>
            <person name="Flowers D."/>
            <person name="Luo F."/>
            <person name="Wang Y."/>
            <person name="Xia P."/>
            <person name="Barry K."/>
            <person name="Daum C."/>
            <person name="Lipzen A."/>
            <person name="Yoshinaga Y."/>
            <person name="Schmutz J."/>
            <person name="Saski C."/>
            <person name="Vermerris W."/>
            <person name="Kresovich S."/>
        </authorList>
    </citation>
    <scope>NUCLEOTIDE SEQUENCE</scope>
</reference>